<dbReference type="EMBL" id="JAULJE010000012">
    <property type="protein sequence ID" value="KAK1336816.1"/>
    <property type="molecule type" value="Genomic_DNA"/>
</dbReference>
<evidence type="ECO:0000313" key="3">
    <source>
        <dbReference type="EMBL" id="KAK1336816.1"/>
    </source>
</evidence>
<protein>
    <recommendedName>
        <fullName evidence="5">Kinesin motor domain-containing protein</fullName>
    </recommendedName>
</protein>
<comment type="caution">
    <text evidence="3">The sequence shown here is derived from an EMBL/GenBank/DDBJ whole genome shotgun (WGS) entry which is preliminary data.</text>
</comment>
<sequence>MLCSWLRWISENAWPHFPSGRGNYLIELAGSEDNQCRGNKGLRLKESRTINSSLFVVGKIVDMLNQGLPPPRTASSLSYGILIANTAPERSKEVINRPFTNESLQIPVLAPVKLFQKELVGPSEERPKALRKKRLGILSPWYICSPEIQRLQKLSSMDWPCCSAS</sequence>
<evidence type="ECO:0000256" key="1">
    <source>
        <dbReference type="ARBA" id="ARBA00022741"/>
    </source>
</evidence>
<dbReference type="Gene3D" id="3.40.850.10">
    <property type="entry name" value="Kinesin motor domain"/>
    <property type="match status" value="1"/>
</dbReference>
<accession>A0AA40HTU5</accession>
<keyword evidence="4" id="KW-1185">Reference proteome</keyword>
<dbReference type="AlphaFoldDB" id="A0AA40HTU5"/>
<evidence type="ECO:0000256" key="2">
    <source>
        <dbReference type="ARBA" id="ARBA00022840"/>
    </source>
</evidence>
<keyword evidence="1" id="KW-0547">Nucleotide-binding</keyword>
<proteinExistence type="predicted"/>
<evidence type="ECO:0000313" key="4">
    <source>
        <dbReference type="Proteomes" id="UP001177744"/>
    </source>
</evidence>
<keyword evidence="2" id="KW-0067">ATP-binding</keyword>
<organism evidence="3 4">
    <name type="scientific">Cnephaeus nilssonii</name>
    <name type="common">Northern bat</name>
    <name type="synonym">Eptesicus nilssonii</name>
    <dbReference type="NCBI Taxonomy" id="3371016"/>
    <lineage>
        <taxon>Eukaryota</taxon>
        <taxon>Metazoa</taxon>
        <taxon>Chordata</taxon>
        <taxon>Craniata</taxon>
        <taxon>Vertebrata</taxon>
        <taxon>Euteleostomi</taxon>
        <taxon>Mammalia</taxon>
        <taxon>Eutheria</taxon>
        <taxon>Laurasiatheria</taxon>
        <taxon>Chiroptera</taxon>
        <taxon>Yangochiroptera</taxon>
        <taxon>Vespertilionidae</taxon>
        <taxon>Cnephaeus</taxon>
    </lineage>
</organism>
<gene>
    <name evidence="3" type="ORF">QTO34_002851</name>
</gene>
<dbReference type="GO" id="GO:0005524">
    <property type="term" value="F:ATP binding"/>
    <property type="evidence" value="ECO:0007669"/>
    <property type="project" value="UniProtKB-KW"/>
</dbReference>
<evidence type="ECO:0008006" key="5">
    <source>
        <dbReference type="Google" id="ProtNLM"/>
    </source>
</evidence>
<dbReference type="InterPro" id="IPR036961">
    <property type="entry name" value="Kinesin_motor_dom_sf"/>
</dbReference>
<dbReference type="SUPFAM" id="SSF52540">
    <property type="entry name" value="P-loop containing nucleoside triphosphate hydrolases"/>
    <property type="match status" value="1"/>
</dbReference>
<name>A0AA40HTU5_CNENI</name>
<reference evidence="3" key="1">
    <citation type="submission" date="2023-06" db="EMBL/GenBank/DDBJ databases">
        <title>Reference genome for the Northern bat (Eptesicus nilssonii), a most northern bat species.</title>
        <authorList>
            <person name="Laine V.N."/>
            <person name="Pulliainen A.T."/>
            <person name="Lilley T.M."/>
        </authorList>
    </citation>
    <scope>NUCLEOTIDE SEQUENCE</scope>
    <source>
        <strain evidence="3">BLF_Eptnil</strain>
        <tissue evidence="3">Kidney</tissue>
    </source>
</reference>
<dbReference type="InterPro" id="IPR027417">
    <property type="entry name" value="P-loop_NTPase"/>
</dbReference>
<dbReference type="Proteomes" id="UP001177744">
    <property type="component" value="Unassembled WGS sequence"/>
</dbReference>